<dbReference type="AlphaFoldDB" id="A0A1F7I233"/>
<evidence type="ECO:0000313" key="2">
    <source>
        <dbReference type="Proteomes" id="UP000176803"/>
    </source>
</evidence>
<sequence length="192" mass="22838">MSKKVLSIGLDLDGVILYNPLRVARPLIASFKNIVAYKRRMKFYYPKTFWEKQIWKLIHYLSSLFVADGFRDIIKLTRNKKIRSYVVSARYSMLGVDFRRWIKKIKADSSLSGCYYNAGDKQPHLFKQKMIEKLNLDIYVEDNYDIVRYLSQSAKLKKVKIVWIYNILDRHIDYPYKFPTLKAAVEFIETTL</sequence>
<name>A0A1F7I233_9BACT</name>
<gene>
    <name evidence="1" type="ORF">A3F03_04190</name>
</gene>
<evidence type="ECO:0000313" key="1">
    <source>
        <dbReference type="EMBL" id="OGK37414.1"/>
    </source>
</evidence>
<evidence type="ECO:0008006" key="3">
    <source>
        <dbReference type="Google" id="ProtNLM"/>
    </source>
</evidence>
<dbReference type="Proteomes" id="UP000176803">
    <property type="component" value="Unassembled WGS sequence"/>
</dbReference>
<comment type="caution">
    <text evidence="1">The sequence shown here is derived from an EMBL/GenBank/DDBJ whole genome shotgun (WGS) entry which is preliminary data.</text>
</comment>
<protein>
    <recommendedName>
        <fullName evidence="3">FCP1 homology domain-containing protein</fullName>
    </recommendedName>
</protein>
<accession>A0A1F7I233</accession>
<proteinExistence type="predicted"/>
<reference evidence="1 2" key="1">
    <citation type="journal article" date="2016" name="Nat. Commun.">
        <title>Thousands of microbial genomes shed light on interconnected biogeochemical processes in an aquifer system.</title>
        <authorList>
            <person name="Anantharaman K."/>
            <person name="Brown C.T."/>
            <person name="Hug L.A."/>
            <person name="Sharon I."/>
            <person name="Castelle C.J."/>
            <person name="Probst A.J."/>
            <person name="Thomas B.C."/>
            <person name="Singh A."/>
            <person name="Wilkins M.J."/>
            <person name="Karaoz U."/>
            <person name="Brodie E.L."/>
            <person name="Williams K.H."/>
            <person name="Hubbard S.S."/>
            <person name="Banfield J.F."/>
        </authorList>
    </citation>
    <scope>NUCLEOTIDE SEQUENCE [LARGE SCALE GENOMIC DNA]</scope>
</reference>
<dbReference type="EMBL" id="MGAC01000042">
    <property type="protein sequence ID" value="OGK37414.1"/>
    <property type="molecule type" value="Genomic_DNA"/>
</dbReference>
<dbReference type="InterPro" id="IPR036412">
    <property type="entry name" value="HAD-like_sf"/>
</dbReference>
<dbReference type="SUPFAM" id="SSF56784">
    <property type="entry name" value="HAD-like"/>
    <property type="match status" value="1"/>
</dbReference>
<organism evidence="1 2">
    <name type="scientific">Candidatus Roizmanbacteria bacterium RIFCSPHIGHO2_12_FULL_41_11</name>
    <dbReference type="NCBI Taxonomy" id="1802052"/>
    <lineage>
        <taxon>Bacteria</taxon>
        <taxon>Candidatus Roizmaniibacteriota</taxon>
    </lineage>
</organism>